<organism evidence="2 3">
    <name type="scientific">Mucilaginibacter aquatilis</name>
    <dbReference type="NCBI Taxonomy" id="1517760"/>
    <lineage>
        <taxon>Bacteria</taxon>
        <taxon>Pseudomonadati</taxon>
        <taxon>Bacteroidota</taxon>
        <taxon>Sphingobacteriia</taxon>
        <taxon>Sphingobacteriales</taxon>
        <taxon>Sphingobacteriaceae</taxon>
        <taxon>Mucilaginibacter</taxon>
    </lineage>
</organism>
<evidence type="ECO:0000256" key="1">
    <source>
        <dbReference type="SAM" id="SignalP"/>
    </source>
</evidence>
<feature type="signal peptide" evidence="1">
    <location>
        <begin position="1"/>
        <end position="24"/>
    </location>
</feature>
<dbReference type="Proteomes" id="UP000434850">
    <property type="component" value="Unassembled WGS sequence"/>
</dbReference>
<protein>
    <submittedName>
        <fullName evidence="2">Uncharacterized protein</fullName>
    </submittedName>
</protein>
<accession>A0A6I4IAN1</accession>
<dbReference type="OrthoDB" id="607469at2"/>
<keyword evidence="3" id="KW-1185">Reference proteome</keyword>
<feature type="chain" id="PRO_5026279885" evidence="1">
    <location>
        <begin position="25"/>
        <end position="180"/>
    </location>
</feature>
<name>A0A6I4IAN1_9SPHI</name>
<proteinExistence type="predicted"/>
<dbReference type="AlphaFoldDB" id="A0A6I4IAN1"/>
<comment type="caution">
    <text evidence="2">The sequence shown here is derived from an EMBL/GenBank/DDBJ whole genome shotgun (WGS) entry which is preliminary data.</text>
</comment>
<keyword evidence="1" id="KW-0732">Signal</keyword>
<dbReference type="RefSeq" id="WP_157540346.1">
    <property type="nucleotide sequence ID" value="NZ_WQLA01000002.1"/>
</dbReference>
<reference evidence="2 3" key="1">
    <citation type="submission" date="2019-12" db="EMBL/GenBank/DDBJ databases">
        <title>Mucilaginibacter sp. HME9299 genome sequencing and assembly.</title>
        <authorList>
            <person name="Kang H."/>
            <person name="Kim H."/>
            <person name="Joh K."/>
        </authorList>
    </citation>
    <scope>NUCLEOTIDE SEQUENCE [LARGE SCALE GENOMIC DNA]</scope>
    <source>
        <strain evidence="2 3">HME9299</strain>
    </source>
</reference>
<dbReference type="EMBL" id="WQLA01000002">
    <property type="protein sequence ID" value="MVN90566.1"/>
    <property type="molecule type" value="Genomic_DNA"/>
</dbReference>
<gene>
    <name evidence="2" type="ORF">GO816_05445</name>
</gene>
<sequence length="180" mass="20697">MKKLIYVFTVSLLLIAIAFSDSMAAHNKQQKQHWGTPYSINYLAKNHKLIEANKAFNNTKIYFTAYLPPNTYLTSWTITFDDGTNTYELQTDPNGYYNPPYYEDSWSDIPQGTYTVTIHSNGYANTYIFDAILDYVDANGQLQSPYIWDKHTDYADFVFQNIYVCGGTNSLINIYLAAHN</sequence>
<evidence type="ECO:0000313" key="3">
    <source>
        <dbReference type="Proteomes" id="UP000434850"/>
    </source>
</evidence>
<evidence type="ECO:0000313" key="2">
    <source>
        <dbReference type="EMBL" id="MVN90566.1"/>
    </source>
</evidence>